<dbReference type="EMBL" id="QGNW01002717">
    <property type="protein sequence ID" value="RVW12249.1"/>
    <property type="molecule type" value="Genomic_DNA"/>
</dbReference>
<reference evidence="1 2" key="1">
    <citation type="journal article" date="2018" name="PLoS Genet.">
        <title>Population sequencing reveals clonal diversity and ancestral inbreeding in the grapevine cultivar Chardonnay.</title>
        <authorList>
            <person name="Roach M.J."/>
            <person name="Johnson D.L."/>
            <person name="Bohlmann J."/>
            <person name="van Vuuren H.J."/>
            <person name="Jones S.J."/>
            <person name="Pretorius I.S."/>
            <person name="Schmidt S.A."/>
            <person name="Borneman A.R."/>
        </authorList>
    </citation>
    <scope>NUCLEOTIDE SEQUENCE [LARGE SCALE GENOMIC DNA]</scope>
    <source>
        <strain evidence="2">cv. Chardonnay</strain>
        <tissue evidence="1">Leaf</tissue>
    </source>
</reference>
<comment type="caution">
    <text evidence="1">The sequence shown here is derived from an EMBL/GenBank/DDBJ whole genome shotgun (WGS) entry which is preliminary data.</text>
</comment>
<dbReference type="Proteomes" id="UP000288805">
    <property type="component" value="Unassembled WGS sequence"/>
</dbReference>
<dbReference type="AlphaFoldDB" id="A0A438BMU3"/>
<evidence type="ECO:0000313" key="2">
    <source>
        <dbReference type="Proteomes" id="UP000288805"/>
    </source>
</evidence>
<name>A0A438BMU3_VITVI</name>
<evidence type="ECO:0000313" key="1">
    <source>
        <dbReference type="EMBL" id="RVW12249.1"/>
    </source>
</evidence>
<sequence>MTLGSISFMEAEVKVDKPFHYSPSASQWSGGTTEFEQQDTFKVNGHRLKPFMEPFNQDKEESTSLSHKNPNQKGLDGLGLAKVHGQAPRVSRSQLIALIREIQSLISSRTIRDSIRASTPTTESQIPSGMTPELVIRRPMVTQPPIEGNLDCRARPFHSELCFDKETFRFQQSSETHSTYFRGTIWSTL</sequence>
<proteinExistence type="predicted"/>
<gene>
    <name evidence="1" type="ORF">CK203_117478</name>
</gene>
<organism evidence="1 2">
    <name type="scientific">Vitis vinifera</name>
    <name type="common">Grape</name>
    <dbReference type="NCBI Taxonomy" id="29760"/>
    <lineage>
        <taxon>Eukaryota</taxon>
        <taxon>Viridiplantae</taxon>
        <taxon>Streptophyta</taxon>
        <taxon>Embryophyta</taxon>
        <taxon>Tracheophyta</taxon>
        <taxon>Spermatophyta</taxon>
        <taxon>Magnoliopsida</taxon>
        <taxon>eudicotyledons</taxon>
        <taxon>Gunneridae</taxon>
        <taxon>Pentapetalae</taxon>
        <taxon>rosids</taxon>
        <taxon>Vitales</taxon>
        <taxon>Vitaceae</taxon>
        <taxon>Viteae</taxon>
        <taxon>Vitis</taxon>
    </lineage>
</organism>
<accession>A0A438BMU3</accession>
<protein>
    <submittedName>
        <fullName evidence="1">Uncharacterized protein</fullName>
    </submittedName>
</protein>